<reference evidence="1" key="1">
    <citation type="submission" date="2014-12" db="EMBL/GenBank/DDBJ databases">
        <title>Insight into the proteome of Arion vulgaris.</title>
        <authorList>
            <person name="Aradska J."/>
            <person name="Bulat T."/>
            <person name="Smidak R."/>
            <person name="Sarate P."/>
            <person name="Gangsoo J."/>
            <person name="Sialana F."/>
            <person name="Bilban M."/>
            <person name="Lubec G."/>
        </authorList>
    </citation>
    <scope>NUCLEOTIDE SEQUENCE</scope>
    <source>
        <tissue evidence="1">Skin</tissue>
    </source>
</reference>
<sequence length="50" mass="5839">MTASTYSNKYLPQGDLLLHRLFAQGYSQICQRELENDIEKIEKNNEHQNG</sequence>
<evidence type="ECO:0000313" key="1">
    <source>
        <dbReference type="EMBL" id="CEK53001.1"/>
    </source>
</evidence>
<name>A0A0B6YB27_9EUPU</name>
<proteinExistence type="predicted"/>
<organism evidence="1">
    <name type="scientific">Arion vulgaris</name>
    <dbReference type="NCBI Taxonomy" id="1028688"/>
    <lineage>
        <taxon>Eukaryota</taxon>
        <taxon>Metazoa</taxon>
        <taxon>Spiralia</taxon>
        <taxon>Lophotrochozoa</taxon>
        <taxon>Mollusca</taxon>
        <taxon>Gastropoda</taxon>
        <taxon>Heterobranchia</taxon>
        <taxon>Euthyneura</taxon>
        <taxon>Panpulmonata</taxon>
        <taxon>Eupulmonata</taxon>
        <taxon>Stylommatophora</taxon>
        <taxon>Helicina</taxon>
        <taxon>Arionoidea</taxon>
        <taxon>Arionidae</taxon>
        <taxon>Arion</taxon>
    </lineage>
</organism>
<accession>A0A0B6YB27</accession>
<dbReference type="EMBL" id="HACG01006136">
    <property type="protein sequence ID" value="CEK53001.1"/>
    <property type="molecule type" value="Transcribed_RNA"/>
</dbReference>
<gene>
    <name evidence="1" type="primary">ORF18737</name>
</gene>
<protein>
    <submittedName>
        <fullName evidence="1">Uncharacterized protein</fullName>
    </submittedName>
</protein>
<dbReference type="AlphaFoldDB" id="A0A0B6YB27"/>